<protein>
    <submittedName>
        <fullName evidence="2">Uncharacterized protein</fullName>
    </submittedName>
</protein>
<feature type="compositionally biased region" description="Polar residues" evidence="1">
    <location>
        <begin position="227"/>
        <end position="240"/>
    </location>
</feature>
<dbReference type="AlphaFoldDB" id="A0A0B7BEV3"/>
<name>A0A0B7BEV3_9EUPU</name>
<reference evidence="2" key="1">
    <citation type="submission" date="2014-12" db="EMBL/GenBank/DDBJ databases">
        <title>Insight into the proteome of Arion vulgaris.</title>
        <authorList>
            <person name="Aradska J."/>
            <person name="Bulat T."/>
            <person name="Smidak R."/>
            <person name="Sarate P."/>
            <person name="Gangsoo J."/>
            <person name="Sialana F."/>
            <person name="Bilban M."/>
            <person name="Lubec G."/>
        </authorList>
    </citation>
    <scope>NUCLEOTIDE SEQUENCE</scope>
    <source>
        <tissue evidence="2">Skin</tissue>
    </source>
</reference>
<proteinExistence type="predicted"/>
<organism evidence="2">
    <name type="scientific">Arion vulgaris</name>
    <dbReference type="NCBI Taxonomy" id="1028688"/>
    <lineage>
        <taxon>Eukaryota</taxon>
        <taxon>Metazoa</taxon>
        <taxon>Spiralia</taxon>
        <taxon>Lophotrochozoa</taxon>
        <taxon>Mollusca</taxon>
        <taxon>Gastropoda</taxon>
        <taxon>Heterobranchia</taxon>
        <taxon>Euthyneura</taxon>
        <taxon>Panpulmonata</taxon>
        <taxon>Eupulmonata</taxon>
        <taxon>Stylommatophora</taxon>
        <taxon>Helicina</taxon>
        <taxon>Arionoidea</taxon>
        <taxon>Arionidae</taxon>
        <taxon>Arion</taxon>
    </lineage>
</organism>
<evidence type="ECO:0000256" key="1">
    <source>
        <dbReference type="SAM" id="MobiDB-lite"/>
    </source>
</evidence>
<gene>
    <name evidence="2" type="primary">ORF179227</name>
</gene>
<feature type="region of interest" description="Disordered" evidence="1">
    <location>
        <begin position="227"/>
        <end position="254"/>
    </location>
</feature>
<evidence type="ECO:0000313" key="2">
    <source>
        <dbReference type="EMBL" id="CEK90836.1"/>
    </source>
</evidence>
<dbReference type="EMBL" id="HACG01043971">
    <property type="protein sequence ID" value="CEK90836.1"/>
    <property type="molecule type" value="Transcribed_RNA"/>
</dbReference>
<accession>A0A0B7BEV3</accession>
<sequence length="254" mass="25990">MVAKLTSMTPTLCSLPPQPSTYAILGKQKSQVVNVSLTSGSQTLTPGTPITVTHVSSAGNPGIGLSLTGQGAVKTATITSIDSGSASIQVHPVQAGHKSVASLSQSLVTPQTVQVQHTQVSQFLQVTTATSLAHSSTAPLQHTTVTVPASLIATTALRTTPTPPNTVPRPQTPTQISLVSTPAPPPTVSTISTVQVQPTLSSDATLTSQVIAQNVPAPAAMATVVTQTNQPDSTQNTAGQKASPYAMRTRNTKH</sequence>